<proteinExistence type="predicted"/>
<dbReference type="InterPro" id="IPR056073">
    <property type="entry name" value="DUF7656"/>
</dbReference>
<accession>A0A395S3R2</accession>
<dbReference type="PROSITE" id="PS00675">
    <property type="entry name" value="SIGMA54_INTERACT_1"/>
    <property type="match status" value="1"/>
</dbReference>
<evidence type="ECO:0000313" key="7">
    <source>
        <dbReference type="Proteomes" id="UP000266234"/>
    </source>
</evidence>
<keyword evidence="1" id="KW-0175">Coiled coil</keyword>
<dbReference type="EMBL" id="PXOG01000212">
    <property type="protein sequence ID" value="RGP67000.1"/>
    <property type="molecule type" value="Genomic_DNA"/>
</dbReference>
<dbReference type="InterPro" id="IPR056072">
    <property type="entry name" value="SNTX_MACPF/CDC-like_dom"/>
</dbReference>
<feature type="region of interest" description="Disordered" evidence="2">
    <location>
        <begin position="1197"/>
        <end position="1259"/>
    </location>
</feature>
<dbReference type="InterPro" id="IPR025662">
    <property type="entry name" value="Sigma_54_int_dom_ATP-bd_1"/>
</dbReference>
<feature type="compositionally biased region" description="Low complexity" evidence="2">
    <location>
        <begin position="490"/>
        <end position="499"/>
    </location>
</feature>
<dbReference type="SUPFAM" id="SSF52540">
    <property type="entry name" value="P-loop containing nucleoside triphosphate hydrolases"/>
    <property type="match status" value="1"/>
</dbReference>
<feature type="compositionally biased region" description="Basic and acidic residues" evidence="2">
    <location>
        <begin position="475"/>
        <end position="486"/>
    </location>
</feature>
<feature type="domain" description="DUF7656" evidence="4">
    <location>
        <begin position="389"/>
        <end position="482"/>
    </location>
</feature>
<protein>
    <recommendedName>
        <fullName evidence="8">G domain-containing protein</fullName>
    </recommendedName>
</protein>
<dbReference type="Gene3D" id="3.40.50.300">
    <property type="entry name" value="P-loop containing nucleotide triphosphate hydrolases"/>
    <property type="match status" value="1"/>
</dbReference>
<dbReference type="Pfam" id="PF26633">
    <property type="entry name" value="DUF8206"/>
    <property type="match status" value="1"/>
</dbReference>
<evidence type="ECO:0008006" key="8">
    <source>
        <dbReference type="Google" id="ProtNLM"/>
    </source>
</evidence>
<dbReference type="STRING" id="694270.A0A395S3R2"/>
<evidence type="ECO:0000259" key="3">
    <source>
        <dbReference type="Pfam" id="PF24674"/>
    </source>
</evidence>
<dbReference type="Pfam" id="PF24674">
    <property type="entry name" value="MACPF_SNTX"/>
    <property type="match status" value="1"/>
</dbReference>
<name>A0A395S3R2_9HYPO</name>
<reference evidence="6 7" key="1">
    <citation type="journal article" date="2018" name="PLoS Pathog.">
        <title>Evolution of structural diversity of trichothecenes, a family of toxins produced by plant pathogenic and entomopathogenic fungi.</title>
        <authorList>
            <person name="Proctor R.H."/>
            <person name="McCormick S.P."/>
            <person name="Kim H.S."/>
            <person name="Cardoza R.E."/>
            <person name="Stanley A.M."/>
            <person name="Lindo L."/>
            <person name="Kelly A."/>
            <person name="Brown D.W."/>
            <person name="Lee T."/>
            <person name="Vaughan M.M."/>
            <person name="Alexander N.J."/>
            <person name="Busman M."/>
            <person name="Gutierrez S."/>
        </authorList>
    </citation>
    <scope>NUCLEOTIDE SEQUENCE [LARGE SCALE GENOMIC DNA]</scope>
    <source>
        <strain evidence="6 7">NRRL 20695</strain>
    </source>
</reference>
<sequence length="1259" mass="144648">MAEILKPALGQEVAIGSLCDARRGQFHARNISSSSLIERNVTCFPCPVEKQHQVIQSMGATHEARCNAMGIDSNLVVSVLCGLSVPQGSGVFLKDGTSEDNILYGVVRYIYTTSGERIDYRQPHIRDMLNEVVTPTPDPISTHVVVVVDYGLQSIITMKYSIKDPGDMTNIQSIFLRDLEQVCNIAKTLPSLDFSDNTVNRALALEYELQLYTDVQKEYDIHMQSLALLCAFVQNGPRQIGADVGLKGYPIAYTLLPLPMINQSLLSCSSVPNSPQKCVAQSDMRLVCRLFDRYNLCKARLDDYKLFIQGKKQYVPLEHVDEINEAVLRISDARTKLEAELRKGLLTVSREIFDGNYIQDLYNTVGSNPEDISMIAIQQSNKINFITEAVGHGASYIGFNGLSLQDVKLPHDSPTPHTFKFNNAVLKASAPWKEQQDFFMDFLWNPGRRCQVYIVDCDAPLVRKQLDYARLSKMERNSPTTERQDQIDYSSEGDSWSDSWSEREQPTIKLGPQAYHRSCITRYSLSALDKFTKQAPTELYLVKIPCPGIRCDSQRDLEWTCGDCYTPIESCSTDDYIYCGCGRVSYNRWHFRCNSDSHGHHFDRYASHDLYMLLQRSKRPHYRNILVLGETGVGKSTFINAFHDYLKFHSFDEARRNSKRKLEYVIPCQFSITTQSHDDPLEYDNRVIRVGSREDERDGISGESATQKTLTYTMTLKNVTYRLFDTPGIGDTRGPEKDKENLRGIMERLGEHEELHAILILLKTNETRLTATFQFCFEELLTIIQRDAVPNIVFGFTHTMDSNYRPGDCYSILKRTLKEYSNVKFDLDLQTSYSFDAESFRYLATLYRGFAGGDERKARESWDRSKADALRFLQHVDSLKPHNLEQTLSMEGVRGAVRQLMVPMVRVSQAIKENIELLDENLKDLQDTRLTGDKLRKRLHLQRIEFTAKKLGKPCTVCTHSKCCDVKENPNDELATDYKSICHRDCKLPGVSEDCVGHPGLIDCRAFKKSKSKCSNERCGHHWQEHMHILYELKQRKVQVKDTEVERRLKANTDDITVRQEGIRNVQKLQVQYEDERDQLRTAMVRFVAYLKRDAITLINDKTEDYYNELIKNEENKIQRGKDGRMNVDVNIKRLKGLEQDRDAYLELTETIKRNMMAPRSSSDKPLIEEGVKTLIQDLYSLPHFGKDLKKMKSDIVSSHDTIGRRRSHRRVKSRERKDVTFSQGVDERDESSRRRETEAGSRRGSTRESWPRLAFWRS</sequence>
<evidence type="ECO:0000256" key="2">
    <source>
        <dbReference type="SAM" id="MobiDB-lite"/>
    </source>
</evidence>
<dbReference type="PANTHER" id="PTHR32046:SF11">
    <property type="entry name" value="IMMUNE-ASSOCIATED NUCLEOTIDE-BINDING PROTEIN 10-LIKE"/>
    <property type="match status" value="1"/>
</dbReference>
<evidence type="ECO:0000256" key="1">
    <source>
        <dbReference type="SAM" id="Coils"/>
    </source>
</evidence>
<dbReference type="PANTHER" id="PTHR32046">
    <property type="entry name" value="G DOMAIN-CONTAINING PROTEIN"/>
    <property type="match status" value="1"/>
</dbReference>
<feature type="domain" description="DUF8206" evidence="5">
    <location>
        <begin position="950"/>
        <end position="1032"/>
    </location>
</feature>
<dbReference type="OrthoDB" id="8954335at2759"/>
<gene>
    <name evidence="6" type="ORF">FLONG3_8658</name>
</gene>
<feature type="domain" description="SNTX MACPF/CDC-like" evidence="3">
    <location>
        <begin position="4"/>
        <end position="266"/>
    </location>
</feature>
<comment type="caution">
    <text evidence="6">The sequence shown here is derived from an EMBL/GenBank/DDBJ whole genome shotgun (WGS) entry which is preliminary data.</text>
</comment>
<dbReference type="Proteomes" id="UP000266234">
    <property type="component" value="Unassembled WGS sequence"/>
</dbReference>
<dbReference type="AlphaFoldDB" id="A0A395S3R2"/>
<keyword evidence="7" id="KW-1185">Reference proteome</keyword>
<dbReference type="InterPro" id="IPR027417">
    <property type="entry name" value="P-loop_NTPase"/>
</dbReference>
<evidence type="ECO:0000259" key="5">
    <source>
        <dbReference type="Pfam" id="PF26633"/>
    </source>
</evidence>
<feature type="compositionally biased region" description="Basic and acidic residues" evidence="2">
    <location>
        <begin position="1231"/>
        <end position="1251"/>
    </location>
</feature>
<organism evidence="6 7">
    <name type="scientific">Fusarium longipes</name>
    <dbReference type="NCBI Taxonomy" id="694270"/>
    <lineage>
        <taxon>Eukaryota</taxon>
        <taxon>Fungi</taxon>
        <taxon>Dikarya</taxon>
        <taxon>Ascomycota</taxon>
        <taxon>Pezizomycotina</taxon>
        <taxon>Sordariomycetes</taxon>
        <taxon>Hypocreomycetidae</taxon>
        <taxon>Hypocreales</taxon>
        <taxon>Nectriaceae</taxon>
        <taxon>Fusarium</taxon>
    </lineage>
</organism>
<feature type="coiled-coil region" evidence="1">
    <location>
        <begin position="1059"/>
        <end position="1086"/>
    </location>
</feature>
<feature type="region of interest" description="Disordered" evidence="2">
    <location>
        <begin position="475"/>
        <end position="502"/>
    </location>
</feature>
<dbReference type="InterPro" id="IPR058519">
    <property type="entry name" value="DUF8206"/>
</dbReference>
<feature type="compositionally biased region" description="Basic residues" evidence="2">
    <location>
        <begin position="1205"/>
        <end position="1215"/>
    </location>
</feature>
<evidence type="ECO:0000313" key="6">
    <source>
        <dbReference type="EMBL" id="RGP67000.1"/>
    </source>
</evidence>
<dbReference type="Pfam" id="PF24676">
    <property type="entry name" value="DUF7656"/>
    <property type="match status" value="1"/>
</dbReference>
<evidence type="ECO:0000259" key="4">
    <source>
        <dbReference type="Pfam" id="PF24676"/>
    </source>
</evidence>